<protein>
    <recommendedName>
        <fullName evidence="3">U-box domain-containing protein</fullName>
    </recommendedName>
</protein>
<dbReference type="InterPro" id="IPR003613">
    <property type="entry name" value="Ubox_domain"/>
</dbReference>
<feature type="domain" description="U-box" evidence="3">
    <location>
        <begin position="545"/>
        <end position="566"/>
    </location>
</feature>
<accession>G5A2I8</accession>
<evidence type="ECO:0000259" key="3">
    <source>
        <dbReference type="PROSITE" id="PS51698"/>
    </source>
</evidence>
<name>G5A2I8_PHYSP</name>
<dbReference type="Proteomes" id="UP000002640">
    <property type="component" value="Unassembled WGS sequence"/>
</dbReference>
<gene>
    <name evidence="4" type="ORF">PHYSODRAFT_338593</name>
</gene>
<dbReference type="InParanoid" id="G5A2I8"/>
<reference evidence="4 5" key="1">
    <citation type="journal article" date="2006" name="Science">
        <title>Phytophthora genome sequences uncover evolutionary origins and mechanisms of pathogenesis.</title>
        <authorList>
            <person name="Tyler B.M."/>
            <person name="Tripathy S."/>
            <person name="Zhang X."/>
            <person name="Dehal P."/>
            <person name="Jiang R.H."/>
            <person name="Aerts A."/>
            <person name="Arredondo F.D."/>
            <person name="Baxter L."/>
            <person name="Bensasson D."/>
            <person name="Beynon J.L."/>
            <person name="Chapman J."/>
            <person name="Damasceno C.M."/>
            <person name="Dorrance A.E."/>
            <person name="Dou D."/>
            <person name="Dickerman A.W."/>
            <person name="Dubchak I.L."/>
            <person name="Garbelotto M."/>
            <person name="Gijzen M."/>
            <person name="Gordon S.G."/>
            <person name="Govers F."/>
            <person name="Grunwald N.J."/>
            <person name="Huang W."/>
            <person name="Ivors K.L."/>
            <person name="Jones R.W."/>
            <person name="Kamoun S."/>
            <person name="Krampis K."/>
            <person name="Lamour K.H."/>
            <person name="Lee M.K."/>
            <person name="McDonald W.H."/>
            <person name="Medina M."/>
            <person name="Meijer H.J."/>
            <person name="Nordberg E.K."/>
            <person name="Maclean D.J."/>
            <person name="Ospina-Giraldo M.D."/>
            <person name="Morris P.F."/>
            <person name="Phuntumart V."/>
            <person name="Putnam N.H."/>
            <person name="Rash S."/>
            <person name="Rose J.K."/>
            <person name="Sakihama Y."/>
            <person name="Salamov A.A."/>
            <person name="Savidor A."/>
            <person name="Scheuring C.F."/>
            <person name="Smith B.M."/>
            <person name="Sobral B.W."/>
            <person name="Terry A."/>
            <person name="Torto-Alalibo T.A."/>
            <person name="Win J."/>
            <person name="Xu Z."/>
            <person name="Zhang H."/>
            <person name="Grigoriev I.V."/>
            <person name="Rokhsar D.S."/>
            <person name="Boore J.L."/>
        </authorList>
    </citation>
    <scope>NUCLEOTIDE SEQUENCE [LARGE SCALE GENOMIC DNA]</scope>
    <source>
        <strain evidence="4 5">P6497</strain>
    </source>
</reference>
<dbReference type="GeneID" id="20647597"/>
<evidence type="ECO:0000256" key="1">
    <source>
        <dbReference type="SAM" id="Coils"/>
    </source>
</evidence>
<dbReference type="PROSITE" id="PS51698">
    <property type="entry name" value="U_BOX"/>
    <property type="match status" value="1"/>
</dbReference>
<feature type="coiled-coil region" evidence="1">
    <location>
        <begin position="36"/>
        <end position="191"/>
    </location>
</feature>
<feature type="region of interest" description="Disordered" evidence="2">
    <location>
        <begin position="525"/>
        <end position="545"/>
    </location>
</feature>
<dbReference type="STRING" id="1094619.G5A2I8"/>
<keyword evidence="1" id="KW-0175">Coiled coil</keyword>
<evidence type="ECO:0000313" key="5">
    <source>
        <dbReference type="Proteomes" id="UP000002640"/>
    </source>
</evidence>
<feature type="compositionally biased region" description="Basic and acidic residues" evidence="2">
    <location>
        <begin position="457"/>
        <end position="467"/>
    </location>
</feature>
<dbReference type="GO" id="GO:0016567">
    <property type="term" value="P:protein ubiquitination"/>
    <property type="evidence" value="ECO:0007669"/>
    <property type="project" value="InterPro"/>
</dbReference>
<evidence type="ECO:0000313" key="4">
    <source>
        <dbReference type="EMBL" id="EGZ09879.1"/>
    </source>
</evidence>
<dbReference type="KEGG" id="psoj:PHYSODRAFT_338593"/>
<dbReference type="AlphaFoldDB" id="G5A2I8"/>
<dbReference type="GO" id="GO:0004842">
    <property type="term" value="F:ubiquitin-protein transferase activity"/>
    <property type="evidence" value="ECO:0007669"/>
    <property type="project" value="InterPro"/>
</dbReference>
<sequence length="566" mass="65154">MAITKLDVNLLEPLLEFQIEFATHGLPSSDADLPFLQQLQEQIDKLQEENGDLEDALEQQREDFASKRKRFWEEMEELQDEYRRHCQQAERVQGRLRDERKAERQRADELQRLVNSSAEQLQAAAELQAQIESLQQQIRNQQTAAETERLELERRASADKLRLETKVQELKKQLQEQSTQFQQERAHLLQQGARRDNSRDDIHSSLVNAMPHMQRLMEALERGNGRAESPAEPIDLTEDQELANRLNEQRSAFDRERAQLVEQASDAAKTQQDISRRSHAEREAVLTCPISLDLFEDPVWLTTSCIGRSAQLSDSPLLFLSQLHQLPRLVLTKRRVPLLRHLKAALTGEEAQKPLALVKVATGQSARKEFMHAQKFHGVDLQEFKDSDVKQLQERICEEEVEREAERQRADRLQRIVTSSTEQVEALKAHIQSLQQVTRTQRLDAAQERAQSLQQGARRDNDHDDIHSSLVNAMPHMQRLMEALERGNGRAESPAEPIDLTEDQELANRLNEQRSAFDRERAQLVEQASDAAKTQQDISRRSHAEREAVLTCPISLDLFEDPVVTE</sequence>
<proteinExistence type="predicted"/>
<organism evidence="4 5">
    <name type="scientific">Phytophthora sojae (strain P6497)</name>
    <name type="common">Soybean stem and root rot agent</name>
    <name type="synonym">Phytophthora megasperma f. sp. glycines</name>
    <dbReference type="NCBI Taxonomy" id="1094619"/>
    <lineage>
        <taxon>Eukaryota</taxon>
        <taxon>Sar</taxon>
        <taxon>Stramenopiles</taxon>
        <taxon>Oomycota</taxon>
        <taxon>Peronosporomycetes</taxon>
        <taxon>Peronosporales</taxon>
        <taxon>Peronosporaceae</taxon>
        <taxon>Phytophthora</taxon>
    </lineage>
</organism>
<keyword evidence="5" id="KW-1185">Reference proteome</keyword>
<dbReference type="SMR" id="G5A2I8"/>
<dbReference type="EMBL" id="JH159159">
    <property type="protein sequence ID" value="EGZ09879.1"/>
    <property type="molecule type" value="Genomic_DNA"/>
</dbReference>
<feature type="region of interest" description="Disordered" evidence="2">
    <location>
        <begin position="442"/>
        <end position="467"/>
    </location>
</feature>
<dbReference type="RefSeq" id="XP_009534740.1">
    <property type="nucleotide sequence ID" value="XM_009536445.1"/>
</dbReference>
<evidence type="ECO:0000256" key="2">
    <source>
        <dbReference type="SAM" id="MobiDB-lite"/>
    </source>
</evidence>